<evidence type="ECO:0000256" key="1">
    <source>
        <dbReference type="ARBA" id="ARBA00004370"/>
    </source>
</evidence>
<dbReference type="Gene3D" id="2.40.160.50">
    <property type="entry name" value="membrane protein fhac: a member of the omp85/tpsb transporter family"/>
    <property type="match status" value="1"/>
</dbReference>
<dbReference type="InterPro" id="IPR000184">
    <property type="entry name" value="Bac_surfAg_D15"/>
</dbReference>
<protein>
    <recommendedName>
        <fullName evidence="3">Bacterial surface antigen (D15) domain-containing protein</fullName>
    </recommendedName>
</protein>
<name>A0ABQ5MKS7_9FLAO</name>
<gene>
    <name evidence="4" type="ORF">Y10_23510</name>
</gene>
<feature type="domain" description="Bacterial surface antigen (D15)" evidence="3">
    <location>
        <begin position="82"/>
        <end position="310"/>
    </location>
</feature>
<evidence type="ECO:0000313" key="4">
    <source>
        <dbReference type="EMBL" id="GLB49983.1"/>
    </source>
</evidence>
<keyword evidence="5" id="KW-1185">Reference proteome</keyword>
<reference evidence="4" key="1">
    <citation type="submission" date="2022-07" db="EMBL/GenBank/DDBJ databases">
        <title>Taxonomy of Novel Oxalotrophic and Methylotrophic Bacteria.</title>
        <authorList>
            <person name="Sahin N."/>
            <person name="Tani A."/>
        </authorList>
    </citation>
    <scope>NUCLEOTIDE SEQUENCE</scope>
    <source>
        <strain evidence="4">Y10</strain>
    </source>
</reference>
<organism evidence="4 5">
    <name type="scientific">Neptunitalea lumnitzerae</name>
    <dbReference type="NCBI Taxonomy" id="2965509"/>
    <lineage>
        <taxon>Bacteria</taxon>
        <taxon>Pseudomonadati</taxon>
        <taxon>Bacteroidota</taxon>
        <taxon>Flavobacteriia</taxon>
        <taxon>Flavobacteriales</taxon>
        <taxon>Flavobacteriaceae</taxon>
        <taxon>Neptunitalea</taxon>
    </lineage>
</organism>
<dbReference type="Proteomes" id="UP001143543">
    <property type="component" value="Unassembled WGS sequence"/>
</dbReference>
<dbReference type="Pfam" id="PF01103">
    <property type="entry name" value="Omp85"/>
    <property type="match status" value="1"/>
</dbReference>
<sequence length="352" mass="40202">MKKIILISILSMLSGMLYSQEEGKVKETQDKKVEFTFMPYVSYNRNLEFMFGLVPMVMYKVNQEDKLSPKSLSGAAAVYTTNGSFFVVAFSRWYFKEDQWRLQSYFGTGDHNSQFFMSDEYSAGFYDFATKSTFFNVGVKRKVSKKLYVGLSFSYFDFETDYYGVTDATSSKTFALEPNLLSDTRDNVYYPTSGYLGKFRWQTYQTWLGNDEQANRVFVDYNKYWPLHKGNDVLATRVAGSFGLGDIGFEQQEVLGGKDIRGYTEGKYRGDGLLSLQGEYRLNFADRMGVTGFLGLATIYGSDTEDFNWDIYPGIGVGYRYKAFKDSPFTVGVDGALGKDDWGVYFRIGEAF</sequence>
<keyword evidence="2" id="KW-0472">Membrane</keyword>
<dbReference type="EMBL" id="BRVO01000002">
    <property type="protein sequence ID" value="GLB49983.1"/>
    <property type="molecule type" value="Genomic_DNA"/>
</dbReference>
<comment type="subcellular location">
    <subcellularLocation>
        <location evidence="1">Membrane</location>
    </subcellularLocation>
</comment>
<comment type="caution">
    <text evidence="4">The sequence shown here is derived from an EMBL/GenBank/DDBJ whole genome shotgun (WGS) entry which is preliminary data.</text>
</comment>
<accession>A0ABQ5MKS7</accession>
<evidence type="ECO:0000256" key="2">
    <source>
        <dbReference type="ARBA" id="ARBA00023136"/>
    </source>
</evidence>
<dbReference type="RefSeq" id="WP_281765600.1">
    <property type="nucleotide sequence ID" value="NZ_BRVO01000002.1"/>
</dbReference>
<evidence type="ECO:0000259" key="3">
    <source>
        <dbReference type="Pfam" id="PF01103"/>
    </source>
</evidence>
<evidence type="ECO:0000313" key="5">
    <source>
        <dbReference type="Proteomes" id="UP001143543"/>
    </source>
</evidence>
<proteinExistence type="predicted"/>